<organism evidence="1 2">
    <name type="scientific">Anaerococcus hydrogenalis</name>
    <dbReference type="NCBI Taxonomy" id="33029"/>
    <lineage>
        <taxon>Bacteria</taxon>
        <taxon>Bacillati</taxon>
        <taxon>Bacillota</taxon>
        <taxon>Tissierellia</taxon>
        <taxon>Tissierellales</taxon>
        <taxon>Peptoniphilaceae</taxon>
        <taxon>Anaerococcus</taxon>
    </lineage>
</organism>
<name>A0A2N6UJD2_9FIRM</name>
<dbReference type="GeneID" id="84578173"/>
<dbReference type="InterPro" id="IPR025384">
    <property type="entry name" value="DUF4298"/>
</dbReference>
<dbReference type="AlphaFoldDB" id="A0A2N6UJD2"/>
<dbReference type="EMBL" id="PNHP01000002">
    <property type="protein sequence ID" value="PMC81761.1"/>
    <property type="molecule type" value="Genomic_DNA"/>
</dbReference>
<evidence type="ECO:0000313" key="2">
    <source>
        <dbReference type="Proteomes" id="UP000235658"/>
    </source>
</evidence>
<proteinExistence type="predicted"/>
<reference evidence="1 2" key="1">
    <citation type="submission" date="2017-09" db="EMBL/GenBank/DDBJ databases">
        <title>Bacterial strain isolated from the female urinary microbiota.</title>
        <authorList>
            <person name="Thomas-White K."/>
            <person name="Kumar N."/>
            <person name="Forster S."/>
            <person name="Putonti C."/>
            <person name="Lawley T."/>
            <person name="Wolfe A.J."/>
        </authorList>
    </citation>
    <scope>NUCLEOTIDE SEQUENCE [LARGE SCALE GENOMIC DNA]</scope>
    <source>
        <strain evidence="1 2">UMB0204</strain>
    </source>
</reference>
<gene>
    <name evidence="1" type="ORF">CJ192_03115</name>
</gene>
<dbReference type="RefSeq" id="WP_102197735.1">
    <property type="nucleotide sequence ID" value="NZ_PNHP01000002.1"/>
</dbReference>
<evidence type="ECO:0000313" key="1">
    <source>
        <dbReference type="EMBL" id="PMC81761.1"/>
    </source>
</evidence>
<protein>
    <submittedName>
        <fullName evidence="1">DUF4298 domain-containing protein</fullName>
    </submittedName>
</protein>
<sequence length="101" mass="11817">MADIKKIKEMEEILNKNSKAVEEFRKALEKFKKSQKDFKKLSDYYSSQEYMDDLDQSNQGKIDSEISQGIFSEDLVYDLLGDNYYLAVDMLELATKIIKNN</sequence>
<comment type="caution">
    <text evidence="1">The sequence shown here is derived from an EMBL/GenBank/DDBJ whole genome shotgun (WGS) entry which is preliminary data.</text>
</comment>
<dbReference type="Proteomes" id="UP000235658">
    <property type="component" value="Unassembled WGS sequence"/>
</dbReference>
<accession>A0A2N6UJD2</accession>
<dbReference type="Pfam" id="PF14131">
    <property type="entry name" value="DUF4298"/>
    <property type="match status" value="1"/>
</dbReference>